<organism evidence="8 9">
    <name type="scientific">Finegoldia magna</name>
    <name type="common">Peptostreptococcus magnus</name>
    <dbReference type="NCBI Taxonomy" id="1260"/>
    <lineage>
        <taxon>Bacteria</taxon>
        <taxon>Bacillati</taxon>
        <taxon>Bacillota</taxon>
        <taxon>Tissierellia</taxon>
        <taxon>Tissierellales</taxon>
        <taxon>Peptoniphilaceae</taxon>
        <taxon>Finegoldia</taxon>
    </lineage>
</organism>
<dbReference type="SMART" id="SM00849">
    <property type="entry name" value="Lactamase_B"/>
    <property type="match status" value="1"/>
</dbReference>
<protein>
    <submittedName>
        <fullName evidence="8">DNA internalization-related competence protein ComEC/Rec2</fullName>
    </submittedName>
</protein>
<dbReference type="InterPro" id="IPR001279">
    <property type="entry name" value="Metallo-B-lactamas"/>
</dbReference>
<dbReference type="RefSeq" id="WP_094205698.1">
    <property type="nucleotide sequence ID" value="NZ_NDYC01000019.1"/>
</dbReference>
<evidence type="ECO:0000256" key="1">
    <source>
        <dbReference type="ARBA" id="ARBA00004651"/>
    </source>
</evidence>
<comment type="caution">
    <text evidence="8">The sequence shown here is derived from an EMBL/GenBank/DDBJ whole genome shotgun (WGS) entry which is preliminary data.</text>
</comment>
<dbReference type="Pfam" id="PF03772">
    <property type="entry name" value="Competence"/>
    <property type="match status" value="1"/>
</dbReference>
<dbReference type="SUPFAM" id="SSF56281">
    <property type="entry name" value="Metallo-hydrolase/oxidoreductase"/>
    <property type="match status" value="1"/>
</dbReference>
<keyword evidence="5 6" id="KW-0472">Membrane</keyword>
<keyword evidence="4 6" id="KW-1133">Transmembrane helix</keyword>
<dbReference type="CDD" id="cd07731">
    <property type="entry name" value="ComA-like_MBL-fold"/>
    <property type="match status" value="1"/>
</dbReference>
<evidence type="ECO:0000256" key="6">
    <source>
        <dbReference type="SAM" id="Phobius"/>
    </source>
</evidence>
<keyword evidence="3 6" id="KW-0812">Transmembrane</keyword>
<accession>A0A233V5C1</accession>
<feature type="transmembrane region" description="Helical" evidence="6">
    <location>
        <begin position="312"/>
        <end position="329"/>
    </location>
</feature>
<sequence length="768" mass="89212">MLITTVILIQIILTTILYIYFNPIFLAVDVVITGIFLFKDKNKLIVSLLVLFLTVVHLNLINDNYNNIKDNEFVDINAVVINKNRSNKKYIVKVTNQYNIKFLLTTKKDLNIGDIVNIRSKVNKAYKNGNPYMFNYKFYLLKSNIYGDIYCRSNPEIIGKSNSYLLRIRSKILNHIVFKLDSNFNDIESSVLKSVFTGFNFLSEDYTNNVKTLGISHIFAISGLHIIILYTIFNKLFGIFKINRKIISWLSLFLIAIYGYAVGLPSSILRAFIMLVIVELSNQMQIDWYNLNNLIIAAIVILFMNPYNLFDVGFIFSFLATFTILYLYPKFKKQNSKLRNYLMLSTLVYIILLPIQLRFFNEFTFGFIIGNTIILPIFTLIIQLSAIVLLIPNSFNYVFVQIIKFCLKIINYIFITINSFNIQIHSFMSFSILMIFVYYIIIFAIYNRHYIKTLNDFNKQTLKNMFFISVIMPVILNIFNPITHINFVDIGQGDCLLVRQYFKSFMIDTGGSYKSEDKSGTYLVEYLHKIGLNNLDYVFLTHFDEDHSKNLIDINKSYNPIVLSRTNGEKILKIKYNQNNHYVNLQNNQLLKIGNVYIKVIDKPINDEENDKSIVYKVYVNDISLLITGDISGEYERNILNEDITSDVLKISHHGSKNSSDLNFLKKVNPKLSIISVGLRNDYGHPHHQTLDNLNKLNIPIKRTDIDGNIEIVSSKIFNTIRSNRDKYSIFNILVKEQNSIITTIFVLYYFKSRGVKDGFFIGETKIR</sequence>
<feature type="transmembrane region" description="Helical" evidence="6">
    <location>
        <begin position="427"/>
        <end position="446"/>
    </location>
</feature>
<dbReference type="InterPro" id="IPR004797">
    <property type="entry name" value="Competence_ComEC/Rec2"/>
</dbReference>
<evidence type="ECO:0000256" key="5">
    <source>
        <dbReference type="ARBA" id="ARBA00023136"/>
    </source>
</evidence>
<evidence type="ECO:0000313" key="9">
    <source>
        <dbReference type="Proteomes" id="UP000215413"/>
    </source>
</evidence>
<dbReference type="PANTHER" id="PTHR30619">
    <property type="entry name" value="DNA INTERNALIZATION/COMPETENCE PROTEIN COMEC/REC2"/>
    <property type="match status" value="1"/>
</dbReference>
<feature type="transmembrane region" description="Helical" evidence="6">
    <location>
        <begin position="7"/>
        <end position="38"/>
    </location>
</feature>
<name>A0A233V5C1_FINMA</name>
<feature type="transmembrane region" description="Helical" evidence="6">
    <location>
        <begin position="466"/>
        <end position="487"/>
    </location>
</feature>
<dbReference type="InterPro" id="IPR004477">
    <property type="entry name" value="ComEC_N"/>
</dbReference>
<dbReference type="EMBL" id="NDYC01000019">
    <property type="protein sequence ID" value="OXZ27583.1"/>
    <property type="molecule type" value="Genomic_DNA"/>
</dbReference>
<dbReference type="Pfam" id="PF13567">
    <property type="entry name" value="DUF4131"/>
    <property type="match status" value="1"/>
</dbReference>
<feature type="transmembrane region" description="Helical" evidence="6">
    <location>
        <begin position="218"/>
        <end position="240"/>
    </location>
</feature>
<dbReference type="GO" id="GO:0005886">
    <property type="term" value="C:plasma membrane"/>
    <property type="evidence" value="ECO:0007669"/>
    <property type="project" value="UniProtKB-SubCell"/>
</dbReference>
<reference evidence="9" key="1">
    <citation type="submission" date="2017-04" db="EMBL/GenBank/DDBJ databases">
        <title>Finegoldia magna isolated from orthopedic joint implant-associated infections.</title>
        <authorList>
            <person name="Bjorklund S."/>
            <person name="Bruggemann H."/>
            <person name="Jensen A."/>
            <person name="Hellmark B."/>
            <person name="Soderquist B."/>
        </authorList>
    </citation>
    <scope>NUCLEOTIDE SEQUENCE [LARGE SCALE GENOMIC DNA]</scope>
    <source>
        <strain evidence="9">CCUG 54800</strain>
    </source>
</reference>
<dbReference type="NCBIfam" id="TIGR00360">
    <property type="entry name" value="ComEC_N-term"/>
    <property type="match status" value="1"/>
</dbReference>
<feature type="transmembrane region" description="Helical" evidence="6">
    <location>
        <begin position="341"/>
        <end position="359"/>
    </location>
</feature>
<dbReference type="Proteomes" id="UP000215413">
    <property type="component" value="Unassembled WGS sequence"/>
</dbReference>
<dbReference type="PANTHER" id="PTHR30619:SF7">
    <property type="entry name" value="BETA-LACTAMASE DOMAIN PROTEIN"/>
    <property type="match status" value="1"/>
</dbReference>
<dbReference type="InterPro" id="IPR036866">
    <property type="entry name" value="RibonucZ/Hydroxyglut_hydro"/>
</dbReference>
<dbReference type="AlphaFoldDB" id="A0A233V5C1"/>
<comment type="subcellular location">
    <subcellularLocation>
        <location evidence="1">Cell membrane</location>
        <topology evidence="1">Multi-pass membrane protein</topology>
    </subcellularLocation>
</comment>
<dbReference type="InterPro" id="IPR035681">
    <property type="entry name" value="ComA-like_MBL"/>
</dbReference>
<evidence type="ECO:0000313" key="8">
    <source>
        <dbReference type="EMBL" id="OXZ27583.1"/>
    </source>
</evidence>
<feature type="transmembrane region" description="Helical" evidence="6">
    <location>
        <begin position="397"/>
        <end position="415"/>
    </location>
</feature>
<dbReference type="Pfam" id="PF00753">
    <property type="entry name" value="Lactamase_B"/>
    <property type="match status" value="1"/>
</dbReference>
<dbReference type="InterPro" id="IPR052159">
    <property type="entry name" value="Competence_DNA_uptake"/>
</dbReference>
<dbReference type="NCBIfam" id="TIGR00361">
    <property type="entry name" value="ComEC_Rec2"/>
    <property type="match status" value="1"/>
</dbReference>
<feature type="transmembrane region" description="Helical" evidence="6">
    <location>
        <begin position="44"/>
        <end position="61"/>
    </location>
</feature>
<dbReference type="GO" id="GO:0030420">
    <property type="term" value="P:establishment of competence for transformation"/>
    <property type="evidence" value="ECO:0007669"/>
    <property type="project" value="InterPro"/>
</dbReference>
<feature type="transmembrane region" description="Helical" evidence="6">
    <location>
        <begin position="288"/>
        <end position="306"/>
    </location>
</feature>
<evidence type="ECO:0000256" key="2">
    <source>
        <dbReference type="ARBA" id="ARBA00022475"/>
    </source>
</evidence>
<gene>
    <name evidence="8" type="ORF">B9N49_04450</name>
</gene>
<feature type="transmembrane region" description="Helical" evidence="6">
    <location>
        <begin position="365"/>
        <end position="390"/>
    </location>
</feature>
<evidence type="ECO:0000256" key="4">
    <source>
        <dbReference type="ARBA" id="ARBA00022989"/>
    </source>
</evidence>
<dbReference type="InterPro" id="IPR025405">
    <property type="entry name" value="DUF4131"/>
</dbReference>
<proteinExistence type="predicted"/>
<keyword evidence="2" id="KW-1003">Cell membrane</keyword>
<feature type="domain" description="Metallo-beta-lactamase" evidence="7">
    <location>
        <begin position="492"/>
        <end position="679"/>
    </location>
</feature>
<evidence type="ECO:0000256" key="3">
    <source>
        <dbReference type="ARBA" id="ARBA00022692"/>
    </source>
</evidence>
<evidence type="ECO:0000259" key="7">
    <source>
        <dbReference type="SMART" id="SM00849"/>
    </source>
</evidence>
<dbReference type="Gene3D" id="3.60.15.10">
    <property type="entry name" value="Ribonuclease Z/Hydroxyacylglutathione hydrolase-like"/>
    <property type="match status" value="1"/>
</dbReference>
<feature type="transmembrane region" description="Helical" evidence="6">
    <location>
        <begin position="246"/>
        <end position="276"/>
    </location>
</feature>